<dbReference type="GO" id="GO:0016020">
    <property type="term" value="C:membrane"/>
    <property type="evidence" value="ECO:0007669"/>
    <property type="project" value="GOC"/>
</dbReference>
<feature type="domain" description="Endonuclease/exonuclease/phosphatase" evidence="1">
    <location>
        <begin position="101"/>
        <end position="288"/>
    </location>
</feature>
<dbReference type="GO" id="GO:0006506">
    <property type="term" value="P:GPI anchor biosynthetic process"/>
    <property type="evidence" value="ECO:0007669"/>
    <property type="project" value="TreeGrafter"/>
</dbReference>
<dbReference type="STRING" id="188477.A0A3S1B3I7"/>
<dbReference type="EMBL" id="RQTK01000862">
    <property type="protein sequence ID" value="RUS74138.1"/>
    <property type="molecule type" value="Genomic_DNA"/>
</dbReference>
<proteinExistence type="predicted"/>
<organism evidence="2 3">
    <name type="scientific">Elysia chlorotica</name>
    <name type="common">Eastern emerald elysia</name>
    <name type="synonym">Sea slug</name>
    <dbReference type="NCBI Taxonomy" id="188477"/>
    <lineage>
        <taxon>Eukaryota</taxon>
        <taxon>Metazoa</taxon>
        <taxon>Spiralia</taxon>
        <taxon>Lophotrochozoa</taxon>
        <taxon>Mollusca</taxon>
        <taxon>Gastropoda</taxon>
        <taxon>Heterobranchia</taxon>
        <taxon>Euthyneura</taxon>
        <taxon>Panpulmonata</taxon>
        <taxon>Sacoglossa</taxon>
        <taxon>Placobranchoidea</taxon>
        <taxon>Plakobranchidae</taxon>
        <taxon>Elysia</taxon>
    </lineage>
</organism>
<evidence type="ECO:0000313" key="3">
    <source>
        <dbReference type="Proteomes" id="UP000271974"/>
    </source>
</evidence>
<keyword evidence="3" id="KW-1185">Reference proteome</keyword>
<dbReference type="GO" id="GO:0005783">
    <property type="term" value="C:endoplasmic reticulum"/>
    <property type="evidence" value="ECO:0007669"/>
    <property type="project" value="TreeGrafter"/>
</dbReference>
<dbReference type="OrthoDB" id="387657at2759"/>
<dbReference type="InterPro" id="IPR051916">
    <property type="entry name" value="GPI-anchor_lipid_remodeler"/>
</dbReference>
<dbReference type="SUPFAM" id="SSF56219">
    <property type="entry name" value="DNase I-like"/>
    <property type="match status" value="1"/>
</dbReference>
<dbReference type="Gene3D" id="3.60.10.10">
    <property type="entry name" value="Endonuclease/exonuclease/phosphatase"/>
    <property type="match status" value="2"/>
</dbReference>
<name>A0A3S1B3I7_ELYCH</name>
<dbReference type="InterPro" id="IPR036691">
    <property type="entry name" value="Endo/exonu/phosph_ase_sf"/>
</dbReference>
<dbReference type="AlphaFoldDB" id="A0A3S1B3I7"/>
<sequence length="299" mass="33661">MEHKFYLFSHIFFTVSDQTSYEKSECTCNCKRQKSSTYLVLSTLALSKHSELYSENGCILSGRSNYINDTQNEGLNIGQAALVNQVNTEGEEGATKTISAMSYNIWNFNAYEHSSSNQDEYAERFEKILNLLRKTQPDIAGFQEVRYEHASGGRLGPNQIDHLVSALPGYQVHVFNTHLSLSHEAREKSVSQIMQFMKEASGNEPALLMGDLNASPEEKAIRMLSESSDLEDIWLKLHPSSKGFTFNNLEDHLSKRIDYIFLKKPTKMTAVKMEVLSDGIKSKAASDHRPVVATLGFKT</sequence>
<evidence type="ECO:0000313" key="2">
    <source>
        <dbReference type="EMBL" id="RUS74138.1"/>
    </source>
</evidence>
<dbReference type="InterPro" id="IPR005135">
    <property type="entry name" value="Endo/exonuclease/phosphatase"/>
</dbReference>
<dbReference type="PANTHER" id="PTHR14859:SF16">
    <property type="entry name" value="ENDONUCLEASE_EXONUCLEASE_PHOSPHATASE DOMAIN-CONTAINING PROTEIN"/>
    <property type="match status" value="1"/>
</dbReference>
<dbReference type="Pfam" id="PF03372">
    <property type="entry name" value="Exo_endo_phos"/>
    <property type="match status" value="1"/>
</dbReference>
<comment type="caution">
    <text evidence="2">The sequence shown here is derived from an EMBL/GenBank/DDBJ whole genome shotgun (WGS) entry which is preliminary data.</text>
</comment>
<dbReference type="GO" id="GO:0003824">
    <property type="term" value="F:catalytic activity"/>
    <property type="evidence" value="ECO:0007669"/>
    <property type="project" value="InterPro"/>
</dbReference>
<dbReference type="PANTHER" id="PTHR14859">
    <property type="entry name" value="CALCOFLUOR WHITE HYPERSENSITIVE PROTEIN PRECURSOR"/>
    <property type="match status" value="1"/>
</dbReference>
<reference evidence="2 3" key="1">
    <citation type="submission" date="2019-01" db="EMBL/GenBank/DDBJ databases">
        <title>A draft genome assembly of the solar-powered sea slug Elysia chlorotica.</title>
        <authorList>
            <person name="Cai H."/>
            <person name="Li Q."/>
            <person name="Fang X."/>
            <person name="Li J."/>
            <person name="Curtis N.E."/>
            <person name="Altenburger A."/>
            <person name="Shibata T."/>
            <person name="Feng M."/>
            <person name="Maeda T."/>
            <person name="Schwartz J.A."/>
            <person name="Shigenobu S."/>
            <person name="Lundholm N."/>
            <person name="Nishiyama T."/>
            <person name="Yang H."/>
            <person name="Hasebe M."/>
            <person name="Li S."/>
            <person name="Pierce S.K."/>
            <person name="Wang J."/>
        </authorList>
    </citation>
    <scope>NUCLEOTIDE SEQUENCE [LARGE SCALE GENOMIC DNA]</scope>
    <source>
        <strain evidence="2">EC2010</strain>
        <tissue evidence="2">Whole organism of an adult</tissue>
    </source>
</reference>
<dbReference type="Proteomes" id="UP000271974">
    <property type="component" value="Unassembled WGS sequence"/>
</dbReference>
<gene>
    <name evidence="2" type="ORF">EGW08_018093</name>
</gene>
<accession>A0A3S1B3I7</accession>
<protein>
    <recommendedName>
        <fullName evidence="1">Endonuclease/exonuclease/phosphatase domain-containing protein</fullName>
    </recommendedName>
</protein>
<evidence type="ECO:0000259" key="1">
    <source>
        <dbReference type="Pfam" id="PF03372"/>
    </source>
</evidence>